<name>A0A075K5Q8_9GAMM</name>
<feature type="transmembrane region" description="Helical" evidence="8">
    <location>
        <begin position="251"/>
        <end position="270"/>
    </location>
</feature>
<dbReference type="HOGENOM" id="CLU_001265_10_3_6"/>
<dbReference type="SUPFAM" id="SSF103473">
    <property type="entry name" value="MFS general substrate transporter"/>
    <property type="match status" value="1"/>
</dbReference>
<keyword evidence="5 8" id="KW-0812">Transmembrane</keyword>
<feature type="transmembrane region" description="Helical" evidence="8">
    <location>
        <begin position="341"/>
        <end position="362"/>
    </location>
</feature>
<evidence type="ECO:0000256" key="5">
    <source>
        <dbReference type="ARBA" id="ARBA00022692"/>
    </source>
</evidence>
<feature type="transmembrane region" description="Helical" evidence="8">
    <location>
        <begin position="49"/>
        <end position="72"/>
    </location>
</feature>
<dbReference type="GO" id="GO:0022857">
    <property type="term" value="F:transmembrane transporter activity"/>
    <property type="evidence" value="ECO:0007669"/>
    <property type="project" value="UniProtKB-UniRule"/>
</dbReference>
<feature type="transmembrane region" description="Helical" evidence="8">
    <location>
        <begin position="282"/>
        <end position="300"/>
    </location>
</feature>
<evidence type="ECO:0000256" key="7">
    <source>
        <dbReference type="ARBA" id="ARBA00023136"/>
    </source>
</evidence>
<sequence length="399" mass="40796">MNTHVEPRERDTPLTLRIVQIVLFTFLAYLVIGMQLAVLPPFVHDDLGFGAVLAGLVISTQYVATLLSRGFAGRTSDTAGPKRAALIGLVACAGSGLLMIAAAMVRGWPLASVGVMLVARLALGMGESCVATGCIMWGIGRVGAEHTAKVISWNGIATYGALAVGAPLGVLLTGALGFASIGVASLVLMVLGLWLAWRRPAARVEAGERMPMHHVFGRVAPYGMGLALGSVGFGVIATFITLYYASEGWAGAAPTLSVFGVCFVGVRLVLGWTIAHFGGYRTALVSLLIEGVGLVVLATAGHAGVAMLGAALCGIGFSLVFPALGVVAVERVSTSNRGAALAAYSVFIDVALGVTGPLGGWIASGGRYGPMFVVAASMALAAAVLTTCLYLVYGNKTTG</sequence>
<dbReference type="CDD" id="cd17489">
    <property type="entry name" value="MFS_YfcJ_like"/>
    <property type="match status" value="1"/>
</dbReference>
<evidence type="ECO:0000256" key="1">
    <source>
        <dbReference type="ARBA" id="ARBA00004651"/>
    </source>
</evidence>
<dbReference type="Proteomes" id="UP000027987">
    <property type="component" value="Chromosome"/>
</dbReference>
<dbReference type="RefSeq" id="WP_019465231.1">
    <property type="nucleotide sequence ID" value="NZ_ALOY01000151.1"/>
</dbReference>
<protein>
    <recommendedName>
        <fullName evidence="8">Uncharacterized MFS-type transporter HY57_20490</fullName>
    </recommendedName>
</protein>
<evidence type="ECO:0000256" key="8">
    <source>
        <dbReference type="HAMAP-Rule" id="MF_01118"/>
    </source>
</evidence>
<keyword evidence="11" id="KW-1185">Reference proteome</keyword>
<dbReference type="HAMAP" id="MF_01118">
    <property type="entry name" value="MFS_YhhS"/>
    <property type="match status" value="1"/>
</dbReference>
<dbReference type="PROSITE" id="PS50850">
    <property type="entry name" value="MFS"/>
    <property type="match status" value="1"/>
</dbReference>
<feature type="transmembrane region" description="Helical" evidence="8">
    <location>
        <begin position="368"/>
        <end position="393"/>
    </location>
</feature>
<keyword evidence="4 8" id="KW-0997">Cell inner membrane</keyword>
<dbReference type="InterPro" id="IPR011701">
    <property type="entry name" value="MFS"/>
</dbReference>
<comment type="similarity">
    <text evidence="8">Belongs to the major facilitator superfamily. YhhS family.</text>
</comment>
<dbReference type="KEGG" id="dja:HY57_20490"/>
<dbReference type="PATRIC" id="fig|1217721.7.peg.4196"/>
<evidence type="ECO:0000256" key="4">
    <source>
        <dbReference type="ARBA" id="ARBA00022519"/>
    </source>
</evidence>
<evidence type="ECO:0000256" key="6">
    <source>
        <dbReference type="ARBA" id="ARBA00022989"/>
    </source>
</evidence>
<dbReference type="EMBL" id="CP008884">
    <property type="protein sequence ID" value="AIF49470.1"/>
    <property type="molecule type" value="Genomic_DNA"/>
</dbReference>
<feature type="transmembrane region" description="Helical" evidence="8">
    <location>
        <begin position="21"/>
        <end position="43"/>
    </location>
</feature>
<accession>A0A075K5Q8</accession>
<dbReference type="STRING" id="1217721.HY57_20490"/>
<dbReference type="PANTHER" id="PTHR23517:SF13">
    <property type="entry name" value="MAJOR FACILITATOR SUPERFAMILY MFS_1"/>
    <property type="match status" value="1"/>
</dbReference>
<reference evidence="10 11" key="1">
    <citation type="submission" date="2014-07" db="EMBL/GenBank/DDBJ databases">
        <title>Complete Genome Sequence of Dyella japonica Strain A8 Isolated from Malaysian Tropical Soil.</title>
        <authorList>
            <person name="Hui R.K.H."/>
            <person name="Chen J.-W."/>
            <person name="Chan K.-G."/>
            <person name="Leung F.C.C."/>
        </authorList>
    </citation>
    <scope>NUCLEOTIDE SEQUENCE [LARGE SCALE GENOMIC DNA]</scope>
    <source>
        <strain evidence="10 11">A8</strain>
    </source>
</reference>
<evidence type="ECO:0000259" key="9">
    <source>
        <dbReference type="PROSITE" id="PS50850"/>
    </source>
</evidence>
<comment type="subcellular location">
    <subcellularLocation>
        <location evidence="8">Cell inner membrane</location>
        <topology evidence="8">Multi-pass membrane protein</topology>
    </subcellularLocation>
    <subcellularLocation>
        <location evidence="1">Cell membrane</location>
        <topology evidence="1">Multi-pass membrane protein</topology>
    </subcellularLocation>
</comment>
<dbReference type="InterPro" id="IPR050171">
    <property type="entry name" value="MFS_Transporters"/>
</dbReference>
<feature type="transmembrane region" description="Helical" evidence="8">
    <location>
        <begin position="117"/>
        <end position="139"/>
    </location>
</feature>
<dbReference type="Pfam" id="PF07690">
    <property type="entry name" value="MFS_1"/>
    <property type="match status" value="1"/>
</dbReference>
<keyword evidence="6 8" id="KW-1133">Transmembrane helix</keyword>
<evidence type="ECO:0000313" key="10">
    <source>
        <dbReference type="EMBL" id="AIF49470.1"/>
    </source>
</evidence>
<feature type="transmembrane region" description="Helical" evidence="8">
    <location>
        <begin position="306"/>
        <end position="329"/>
    </location>
</feature>
<keyword evidence="2 8" id="KW-0813">Transport</keyword>
<dbReference type="NCBIfam" id="NF003477">
    <property type="entry name" value="PRK05122.1"/>
    <property type="match status" value="1"/>
</dbReference>
<dbReference type="PANTHER" id="PTHR23517">
    <property type="entry name" value="RESISTANCE PROTEIN MDTM, PUTATIVE-RELATED-RELATED"/>
    <property type="match status" value="1"/>
</dbReference>
<feature type="transmembrane region" description="Helical" evidence="8">
    <location>
        <begin position="84"/>
        <end position="105"/>
    </location>
</feature>
<evidence type="ECO:0000256" key="2">
    <source>
        <dbReference type="ARBA" id="ARBA00022448"/>
    </source>
</evidence>
<dbReference type="InterPro" id="IPR036259">
    <property type="entry name" value="MFS_trans_sf"/>
</dbReference>
<evidence type="ECO:0000256" key="3">
    <source>
        <dbReference type="ARBA" id="ARBA00022475"/>
    </source>
</evidence>
<feature type="transmembrane region" description="Helical" evidence="8">
    <location>
        <begin position="151"/>
        <end position="172"/>
    </location>
</feature>
<organism evidence="10 11">
    <name type="scientific">Dyella japonica A8</name>
    <dbReference type="NCBI Taxonomy" id="1217721"/>
    <lineage>
        <taxon>Bacteria</taxon>
        <taxon>Pseudomonadati</taxon>
        <taxon>Pseudomonadota</taxon>
        <taxon>Gammaproteobacteria</taxon>
        <taxon>Lysobacterales</taxon>
        <taxon>Rhodanobacteraceae</taxon>
        <taxon>Dyella</taxon>
    </lineage>
</organism>
<dbReference type="OrthoDB" id="322544at2"/>
<keyword evidence="7 8" id="KW-0472">Membrane</keyword>
<gene>
    <name evidence="10" type="ORF">HY57_20490</name>
</gene>
<feature type="transmembrane region" description="Helical" evidence="8">
    <location>
        <begin position="178"/>
        <end position="198"/>
    </location>
</feature>
<dbReference type="GO" id="GO:0005886">
    <property type="term" value="C:plasma membrane"/>
    <property type="evidence" value="ECO:0007669"/>
    <property type="project" value="UniProtKB-SubCell"/>
</dbReference>
<dbReference type="AlphaFoldDB" id="A0A075K5Q8"/>
<dbReference type="InterPro" id="IPR020846">
    <property type="entry name" value="MFS_dom"/>
</dbReference>
<feature type="transmembrane region" description="Helical" evidence="8">
    <location>
        <begin position="219"/>
        <end position="245"/>
    </location>
</feature>
<evidence type="ECO:0000313" key="11">
    <source>
        <dbReference type="Proteomes" id="UP000027987"/>
    </source>
</evidence>
<proteinExistence type="inferred from homology"/>
<dbReference type="InterPro" id="IPR023008">
    <property type="entry name" value="MFS_YhhS-like"/>
</dbReference>
<keyword evidence="3 8" id="KW-1003">Cell membrane</keyword>
<feature type="domain" description="Major facilitator superfamily (MFS) profile" evidence="9">
    <location>
        <begin position="170"/>
        <end position="399"/>
    </location>
</feature>
<dbReference type="Gene3D" id="1.20.1250.20">
    <property type="entry name" value="MFS general substrate transporter like domains"/>
    <property type="match status" value="1"/>
</dbReference>